<keyword evidence="3" id="KW-1185">Reference proteome</keyword>
<feature type="signal peptide" evidence="1">
    <location>
        <begin position="1"/>
        <end position="20"/>
    </location>
</feature>
<accession>A0A0A2MEE2</accession>
<sequence length="1905" mass="198994">MKKKLLIVALLLFVKGFGQNITVSPNAYTPSQLVSEILVKNSCLAQVTNITKNTGTDYGYTQGNGIAYFQNTNPNFPITSGVLLSTGNAAAAQGPNTTISSFTAPAWAGDADLNAALLAQGITITSRNATVLEFDFTAVTSTFSVDFLFASEEYGTYQCTSKDAFAFLLTNLNTNVTTNVAVVPSTNQPISVATISNTLYNSACGVNPQYFGLFNGGSNAAASATNFEGQTVLLNASHTLVPGNQYHIKLVIADDAGVNGTDGDYDSAVFFPEGSFNLGHEVVGEDLTAENGTGLCNDEVHVINTGLSETTYDLSWTKDGAPVAGGSSISISETGTYVLTIFNPATNCTATQTLIAEAAAPILANEPEDLLACGNASGSYVYDLSLNTPVIKEGLNPGTVVTYHTTEAAANANTGALPALYTSPGNQTIWARVKSYNSDCYVLVSFQLLIVEPPIANQPQNLTQCSINGGGTTAIFNLTTQNAAILGAQSAADNTITYYTTMANAVNNTNAITSPGNYTSANQTIYARIQRNFSVSCYAITNFTITVAPKPVIPDPADVFTCNNYVLPVLANGAQYYTAPGGTGTMLLAGTTLTISQTLYVYKQADTPPFCANENSFSINISSTPIVTPGNAYACQSYTMPVPPAGSFYYTGPGGTGTQITAGTVITSTQIVYFYVPAAPYCTQNDHFTVLITAIPVVPNPGNMNLCQPYTLPALTVGNYYTGPAGTGTIIPAGTVISQTQTIYIYAAVPGGQNTTCTSQSVFTVNISNVTLSPFANITNCGPYQLPELTLGAYFTGPNGTGTPLTAGSLISTSQTVYVYEASPANPACANQQSFTVTINPLPTLAPFIDVEACGSYTLPALPAGASYYAQSGAIGPIAAGTVITESQAVFVQSAPNQFGCVRERDFQVIVIGDEADNPGDQSVCDSYALPALLIGDYYTGPGATGDLLQPGTVLSQSQTVYVYVVSQTTPVCIAESNFIVTITPQPVVPQIANVVACTSYTLPTLPAGVVYRTGPGGTGTVLPAGLAITSTQTIYAFKQSGGTPNCTAETEFTVTIITGSLAPASVTVCSSGYTLPELPMGNYYNQPNGAGPVVLAGTLVTTTKTLYVYMPTTTGTNCTANNSFTITVLPPVLADNPPDVTACGSYTVPQAVNGNYYSFSNGNFTLVPAGTVITASTSLYVINTNPTHPECRVQHGVHIIITGPTVQDVPDQTVCEGYVLPVISSGTYYTQSGGTGQVLLPGTNITTTQTIYIYAQTGTTLVCSDEESFTVTILPSAPIAPSAVVAACGNYVLPALTVGNYYTGTNGTGTLLTAGQSITATQNVYIYAPAGGQFNCSAQSTLQIIINPQAPPNVSACDSYVLPALTFGNYFTGPAGTGTPKFAGNVITTTQNMYVYVATGTTPNCTDNNFFNIAINQTPVLPAIETPIVRCDAYELPALSVGNYYTGPGGTGSLLSTGSFITSSQTVYVYAQTGTAPNCTAEASIDITIHVTPIADARSAVEICDSYTLTPLVTGNYFALPGGPNAPGQTAYSAGDVITQSMEMYIYAVSATSAACFSENSFTITIQSIDADNPGPHEDCDSYTLPALNQGDYYTLSGGPDVAGQVLMHAGDVITQSVTLYIYAELGGRLNCNDEHALPITIYQTPVVDDTQTDLSTCFTYTLPPLTVGNYFTATNGGGTPLAVGSQITQSQDIYIYAATGSLTKICSDEHMYHVTVNSIEVPEIADFYACQIFTLEPLAVGNYFTQPGGQGTLLTAGTAITESQTIYIYGETNTVPNCTDESDFVITIVQPPLPTTPDALSTCALDLSGHGVFNLTPAMQQALNGQPNVAVSIYETLADATFGTNAITNSTAYTNIFAFNQTLHIRLESTLAPGCITLVTLQLIANPKPIATEPSAPYQLCDN</sequence>
<name>A0A0A2MEE2_9FLAO</name>
<evidence type="ECO:0000313" key="3">
    <source>
        <dbReference type="Proteomes" id="UP000030111"/>
    </source>
</evidence>
<gene>
    <name evidence="2" type="ORF">Q766_19830</name>
</gene>
<dbReference type="NCBIfam" id="NF038133">
    <property type="entry name" value="choice_anch_L"/>
    <property type="match status" value="1"/>
</dbReference>
<evidence type="ECO:0000313" key="2">
    <source>
        <dbReference type="EMBL" id="KGO91057.1"/>
    </source>
</evidence>
<dbReference type="eggNOG" id="COG3291">
    <property type="taxonomic scope" value="Bacteria"/>
</dbReference>
<dbReference type="eggNOG" id="COG2911">
    <property type="taxonomic scope" value="Bacteria"/>
</dbReference>
<evidence type="ECO:0008006" key="4">
    <source>
        <dbReference type="Google" id="ProtNLM"/>
    </source>
</evidence>
<dbReference type="EMBL" id="JRLY01000027">
    <property type="protein sequence ID" value="KGO91057.1"/>
    <property type="molecule type" value="Genomic_DNA"/>
</dbReference>
<comment type="caution">
    <text evidence="2">The sequence shown here is derived from an EMBL/GenBank/DDBJ whole genome shotgun (WGS) entry which is preliminary data.</text>
</comment>
<organism evidence="2 3">
    <name type="scientific">Flavobacterium subsaxonicum WB 4.1-42 = DSM 21790</name>
    <dbReference type="NCBI Taxonomy" id="1121898"/>
    <lineage>
        <taxon>Bacteria</taxon>
        <taxon>Pseudomonadati</taxon>
        <taxon>Bacteroidota</taxon>
        <taxon>Flavobacteriia</taxon>
        <taxon>Flavobacteriales</taxon>
        <taxon>Flavobacteriaceae</taxon>
        <taxon>Flavobacterium</taxon>
    </lineage>
</organism>
<feature type="non-terminal residue" evidence="2">
    <location>
        <position position="1905"/>
    </location>
</feature>
<feature type="chain" id="PRO_5002003095" description="Ig-like domain-containing protein" evidence="1">
    <location>
        <begin position="21"/>
        <end position="1905"/>
    </location>
</feature>
<keyword evidence="1" id="KW-0732">Signal</keyword>
<protein>
    <recommendedName>
        <fullName evidence="4">Ig-like domain-containing protein</fullName>
    </recommendedName>
</protein>
<evidence type="ECO:0000256" key="1">
    <source>
        <dbReference type="SAM" id="SignalP"/>
    </source>
</evidence>
<reference evidence="2 3" key="1">
    <citation type="submission" date="2013-09" db="EMBL/GenBank/DDBJ databases">
        <authorList>
            <person name="Zeng Z."/>
            <person name="Chen C."/>
        </authorList>
    </citation>
    <scope>NUCLEOTIDE SEQUENCE [LARGE SCALE GENOMIC DNA]</scope>
    <source>
        <strain evidence="2 3">WB 4.1-42</strain>
    </source>
</reference>
<dbReference type="InterPro" id="IPR049804">
    <property type="entry name" value="Choice_anch_L"/>
</dbReference>
<dbReference type="Proteomes" id="UP000030111">
    <property type="component" value="Unassembled WGS sequence"/>
</dbReference>
<proteinExistence type="predicted"/>